<feature type="domain" description="PCI" evidence="3">
    <location>
        <begin position="207"/>
        <end position="406"/>
    </location>
</feature>
<dbReference type="InterPro" id="IPR049549">
    <property type="entry name" value="RPN7_PSMD6_C"/>
</dbReference>
<feature type="coiled-coil region" evidence="2">
    <location>
        <begin position="88"/>
        <end position="115"/>
    </location>
</feature>
<dbReference type="EMBL" id="AM269894">
    <property type="protein sequence ID" value="CAK51476.1"/>
    <property type="molecule type" value="Genomic_DNA"/>
</dbReference>
<reference evidence="4 5" key="1">
    <citation type="journal article" date="2007" name="Genome Res.">
        <title>Sequencing and analysis of chromosome 1 of Eimeria tenella reveals a unique segmental organization.</title>
        <authorList>
            <person name="Ling K.H."/>
            <person name="Rajandream M.A."/>
            <person name="Rivailler P."/>
            <person name="Ivens A."/>
            <person name="Yap S.J."/>
            <person name="Madeira A.M.B.N."/>
            <person name="Mungall K."/>
            <person name="Billington K."/>
            <person name="Yee W.Y."/>
            <person name="Bankier A.T."/>
            <person name="Carroll F."/>
            <person name="Durham A.M."/>
            <person name="Peters N."/>
            <person name="Loo S.S."/>
            <person name="Mat-Isa M.N."/>
            <person name="Novaes J."/>
            <person name="Quail M."/>
            <person name="Rosli R."/>
            <person name="Shamsudin M.N."/>
            <person name="Sobreira T.J.P."/>
            <person name="Tivey A.R."/>
            <person name="Wai S.F."/>
            <person name="White S."/>
            <person name="Wu X."/>
            <person name="Kerhornou A.X."/>
            <person name="Blake D."/>
            <person name="Mohamed R."/>
            <person name="Shirley M."/>
            <person name="Gruber A."/>
            <person name="Berriman M."/>
            <person name="Tomley F."/>
            <person name="Dear P.H."/>
            <person name="Wan K.L."/>
        </authorList>
    </citation>
    <scope>NUCLEOTIDE SEQUENCE [LARGE SCALE GENOMIC DNA]</scope>
    <source>
        <strain evidence="4 5">Houghton</strain>
    </source>
</reference>
<dbReference type="VEuPathDB" id="ToxoDB:ETH_00009780"/>
<dbReference type="Proteomes" id="UP000243681">
    <property type="component" value="Chromosome 1"/>
</dbReference>
<name>C8TDZ0_EIMTE</name>
<dbReference type="GO" id="GO:0000502">
    <property type="term" value="C:proteasome complex"/>
    <property type="evidence" value="ECO:0007669"/>
    <property type="project" value="UniProtKB-KW"/>
</dbReference>
<dbReference type="PANTHER" id="PTHR14145">
    <property type="entry name" value="26S PROTESOME SUBUNIT 6"/>
    <property type="match status" value="1"/>
</dbReference>
<keyword evidence="2" id="KW-0175">Coiled coil</keyword>
<dbReference type="Gene3D" id="1.25.40.570">
    <property type="match status" value="2"/>
</dbReference>
<dbReference type="PANTHER" id="PTHR14145:SF1">
    <property type="entry name" value="26S PROTEASOME NON-ATPASE REGULATORY SUBUNIT 6"/>
    <property type="match status" value="1"/>
</dbReference>
<evidence type="ECO:0000256" key="2">
    <source>
        <dbReference type="SAM" id="Coils"/>
    </source>
</evidence>
<dbReference type="VEuPathDB" id="ToxoDB:ETH2_0102500"/>
<evidence type="ECO:0000313" key="4">
    <source>
        <dbReference type="EMBL" id="CAK51476.1"/>
    </source>
</evidence>
<protein>
    <submittedName>
        <fullName evidence="4">26s proteasome regulatory complex subunit,putative</fullName>
    </submittedName>
</protein>
<sequence length="434" mass="49916">MATPNGTADGAAADPSEIEATYPCCDIALWWHELQLPERDTTPERRAEAKEKLLQQIEKNAMAPLYRKAIEEFGWPPQEEKIKARAMEAQHEQQLLLLQQQLKDAEENYGDTEVREVLLQRAHLFCRIGDIPRAVEAYRVAYAKTVGIGSRLDLILTLLRTGIVYKDRDLVKKQLFLAKQEMEKGGDWERRNKLKVIEALDFILSRNFTEASKLLLEVLATFPSCGIISFETFVFYAALLALLCCDRQTLKEQVVFSPTIAEGADNDMKGLLDSFYNAKYREFMQYLVPVAKRVKRDLYLSPHYLFFIRSIRLKAYQQFEEPVAKRVKRDLYLSPHYLFFIRSIRLKAYQQFLEPYKTVTLESLAQAFGVSVPFIEREISGFVASGRLGCRIDSVNGVVEAHRPDARSFLYLQTIKQGDVLLNRIQKLARVLSV</sequence>
<dbReference type="Pfam" id="PF21154">
    <property type="entry name" value="RPN7_PSMD6_C"/>
    <property type="match status" value="1"/>
</dbReference>
<dbReference type="InterPro" id="IPR019585">
    <property type="entry name" value="Rpn7/CSN1"/>
</dbReference>
<dbReference type="InterPro" id="IPR045135">
    <property type="entry name" value="Rpn7_N"/>
</dbReference>
<dbReference type="AlphaFoldDB" id="C8TDZ0"/>
<dbReference type="InterPro" id="IPR036390">
    <property type="entry name" value="WH_DNA-bd_sf"/>
</dbReference>
<accession>C8TDZ0</accession>
<dbReference type="InterPro" id="IPR011990">
    <property type="entry name" value="TPR-like_helical_dom_sf"/>
</dbReference>
<gene>
    <name evidence="4" type="ORF">e1045a04.tmp1</name>
</gene>
<dbReference type="InterPro" id="IPR000717">
    <property type="entry name" value="PCI_dom"/>
</dbReference>
<evidence type="ECO:0000313" key="5">
    <source>
        <dbReference type="Proteomes" id="UP000243681"/>
    </source>
</evidence>
<keyword evidence="1 4" id="KW-0647">Proteasome</keyword>
<dbReference type="FunFam" id="1.25.40.570:FF:000005">
    <property type="entry name" value="26S proteasome regulatory subunit N7"/>
    <property type="match status" value="1"/>
</dbReference>
<dbReference type="Pfam" id="PF10602">
    <property type="entry name" value="RPN7"/>
    <property type="match status" value="1"/>
</dbReference>
<dbReference type="SUPFAM" id="SSF48452">
    <property type="entry name" value="TPR-like"/>
    <property type="match status" value="1"/>
</dbReference>
<dbReference type="PROSITE" id="PS50250">
    <property type="entry name" value="PCI"/>
    <property type="match status" value="1"/>
</dbReference>
<dbReference type="SMART" id="SM00088">
    <property type="entry name" value="PINT"/>
    <property type="match status" value="1"/>
</dbReference>
<organism evidence="4 5">
    <name type="scientific">Eimeria tenella</name>
    <name type="common">Coccidian parasite</name>
    <dbReference type="NCBI Taxonomy" id="5802"/>
    <lineage>
        <taxon>Eukaryota</taxon>
        <taxon>Sar</taxon>
        <taxon>Alveolata</taxon>
        <taxon>Apicomplexa</taxon>
        <taxon>Conoidasida</taxon>
        <taxon>Coccidia</taxon>
        <taxon>Eucoccidiorida</taxon>
        <taxon>Eimeriorina</taxon>
        <taxon>Eimeriidae</taxon>
        <taxon>Eimeria</taxon>
    </lineage>
</organism>
<dbReference type="SUPFAM" id="SSF46785">
    <property type="entry name" value="Winged helix' DNA-binding domain"/>
    <property type="match status" value="1"/>
</dbReference>
<proteinExistence type="predicted"/>
<dbReference type="GO" id="GO:0043161">
    <property type="term" value="P:proteasome-mediated ubiquitin-dependent protein catabolic process"/>
    <property type="evidence" value="ECO:0007669"/>
    <property type="project" value="TreeGrafter"/>
</dbReference>
<evidence type="ECO:0000256" key="1">
    <source>
        <dbReference type="ARBA" id="ARBA00022942"/>
    </source>
</evidence>
<evidence type="ECO:0000259" key="3">
    <source>
        <dbReference type="PROSITE" id="PS50250"/>
    </source>
</evidence>
<dbReference type="Pfam" id="PF01399">
    <property type="entry name" value="PCI"/>
    <property type="match status" value="1"/>
</dbReference>